<dbReference type="InterPro" id="IPR050498">
    <property type="entry name" value="Ycf3"/>
</dbReference>
<dbReference type="Gene3D" id="1.25.40.10">
    <property type="entry name" value="Tetratricopeptide repeat domain"/>
    <property type="match status" value="2"/>
</dbReference>
<dbReference type="PANTHER" id="PTHR44858:SF1">
    <property type="entry name" value="UDP-N-ACETYLGLUCOSAMINE--PEPTIDE N-ACETYLGLUCOSAMINYLTRANSFERASE SPINDLY-RELATED"/>
    <property type="match status" value="1"/>
</dbReference>
<feature type="repeat" description="TPR" evidence="3">
    <location>
        <begin position="56"/>
        <end position="89"/>
    </location>
</feature>
<feature type="repeat" description="TPR" evidence="3">
    <location>
        <begin position="22"/>
        <end position="55"/>
    </location>
</feature>
<comment type="caution">
    <text evidence="5">The sequence shown here is derived from an EMBL/GenBank/DDBJ whole genome shotgun (WGS) entry which is preliminary data.</text>
</comment>
<evidence type="ECO:0000256" key="3">
    <source>
        <dbReference type="PROSITE-ProRule" id="PRU00339"/>
    </source>
</evidence>
<evidence type="ECO:0000256" key="2">
    <source>
        <dbReference type="ARBA" id="ARBA00022803"/>
    </source>
</evidence>
<sequence>MSQPAKAPEAKSDDAPRTALKADALMQAGLLQVQYQDFDGAKATFERVLKLDPHNKLAWYNMGVVAEREGRRADALKAYDSALKADSSFTSALFNKALLLKKSDPDRALELLQRAVSVNPKASTAYFQIGETMAIKGLDKKAQDAYQHAVDLDPSLRSQVPKPFKDSVEAGSESTETSGR</sequence>
<evidence type="ECO:0000313" key="6">
    <source>
        <dbReference type="Proteomes" id="UP001501563"/>
    </source>
</evidence>
<keyword evidence="1" id="KW-0677">Repeat</keyword>
<reference evidence="6" key="1">
    <citation type="journal article" date="2019" name="Int. J. Syst. Evol. Microbiol.">
        <title>The Global Catalogue of Microorganisms (GCM) 10K type strain sequencing project: providing services to taxonomists for standard genome sequencing and annotation.</title>
        <authorList>
            <consortium name="The Broad Institute Genomics Platform"/>
            <consortium name="The Broad Institute Genome Sequencing Center for Infectious Disease"/>
            <person name="Wu L."/>
            <person name="Ma J."/>
        </authorList>
    </citation>
    <scope>NUCLEOTIDE SEQUENCE [LARGE SCALE GENOMIC DNA]</scope>
    <source>
        <strain evidence="6">JCM 16578</strain>
    </source>
</reference>
<dbReference type="Proteomes" id="UP001501563">
    <property type="component" value="Unassembled WGS sequence"/>
</dbReference>
<evidence type="ECO:0000313" key="5">
    <source>
        <dbReference type="EMBL" id="GAA3854709.1"/>
    </source>
</evidence>
<evidence type="ECO:0008006" key="7">
    <source>
        <dbReference type="Google" id="ProtNLM"/>
    </source>
</evidence>
<dbReference type="InterPro" id="IPR011990">
    <property type="entry name" value="TPR-like_helical_dom_sf"/>
</dbReference>
<feature type="repeat" description="TPR" evidence="3">
    <location>
        <begin position="123"/>
        <end position="156"/>
    </location>
</feature>
<dbReference type="InterPro" id="IPR019734">
    <property type="entry name" value="TPR_rpt"/>
</dbReference>
<dbReference type="PROSITE" id="PS50005">
    <property type="entry name" value="TPR"/>
    <property type="match status" value="3"/>
</dbReference>
<dbReference type="EMBL" id="BAAAZA010000004">
    <property type="protein sequence ID" value="GAA3854709.1"/>
    <property type="molecule type" value="Genomic_DNA"/>
</dbReference>
<proteinExistence type="predicted"/>
<dbReference type="SMART" id="SM00028">
    <property type="entry name" value="TPR"/>
    <property type="match status" value="4"/>
</dbReference>
<organism evidence="5 6">
    <name type="scientific">Streptomyces lannensis</name>
    <dbReference type="NCBI Taxonomy" id="766498"/>
    <lineage>
        <taxon>Bacteria</taxon>
        <taxon>Bacillati</taxon>
        <taxon>Actinomycetota</taxon>
        <taxon>Actinomycetes</taxon>
        <taxon>Kitasatosporales</taxon>
        <taxon>Streptomycetaceae</taxon>
        <taxon>Streptomyces</taxon>
    </lineage>
</organism>
<evidence type="ECO:0000256" key="4">
    <source>
        <dbReference type="SAM" id="MobiDB-lite"/>
    </source>
</evidence>
<keyword evidence="6" id="KW-1185">Reference proteome</keyword>
<protein>
    <recommendedName>
        <fullName evidence="7">Tetratricopeptide repeat protein</fullName>
    </recommendedName>
</protein>
<keyword evidence="2 3" id="KW-0802">TPR repeat</keyword>
<dbReference type="Pfam" id="PF13432">
    <property type="entry name" value="TPR_16"/>
    <property type="match status" value="2"/>
</dbReference>
<dbReference type="PANTHER" id="PTHR44858">
    <property type="entry name" value="TETRATRICOPEPTIDE REPEAT PROTEIN 6"/>
    <property type="match status" value="1"/>
</dbReference>
<name>A0ABP7JTY9_9ACTN</name>
<accession>A0ABP7JTY9</accession>
<feature type="region of interest" description="Disordered" evidence="4">
    <location>
        <begin position="156"/>
        <end position="180"/>
    </location>
</feature>
<evidence type="ECO:0000256" key="1">
    <source>
        <dbReference type="ARBA" id="ARBA00022737"/>
    </source>
</evidence>
<gene>
    <name evidence="5" type="ORF">GCM10022207_17460</name>
</gene>
<dbReference type="SUPFAM" id="SSF48452">
    <property type="entry name" value="TPR-like"/>
    <property type="match status" value="1"/>
</dbReference>